<organism evidence="2">
    <name type="scientific">Lygus hesperus</name>
    <name type="common">Western plant bug</name>
    <dbReference type="NCBI Taxonomy" id="30085"/>
    <lineage>
        <taxon>Eukaryota</taxon>
        <taxon>Metazoa</taxon>
        <taxon>Ecdysozoa</taxon>
        <taxon>Arthropoda</taxon>
        <taxon>Hexapoda</taxon>
        <taxon>Insecta</taxon>
        <taxon>Pterygota</taxon>
        <taxon>Neoptera</taxon>
        <taxon>Paraneoptera</taxon>
        <taxon>Hemiptera</taxon>
        <taxon>Heteroptera</taxon>
        <taxon>Panheteroptera</taxon>
        <taxon>Cimicomorpha</taxon>
        <taxon>Miridae</taxon>
        <taxon>Mirini</taxon>
        <taxon>Lygus</taxon>
    </lineage>
</organism>
<sequence>MKAGETRSAAKETDSAADQTGTAAAASEISKAELEPNKSDATKSQASITSSWSSYGSPQTIAGDLESEVPPNKQPSVDDKKQEENTSGEEGDVEEDVKLEEGGVAEVDDGNVEGGKSLKEGHVAEEGISSAGKSLEEGNIAVEVADSEGKSLEEGKPDDVESLKEGNLAFEGSSLAGKSVEEGNIAVEGERLAGKPLEEGNIAGNKAEVGENITRIMSAGARPVTGGILEAGKAVDDGDEGPSKAAEGQPAAEISKEQLDYILSKDKPSSTDEQKDEEKIGEDGKKKNEGKDDDNKKNEDSKESTSSKKNDLIPVELERSKPSENLVIDTKTLVRPGIFIVQEKKDEGYDVRMAIPEKILAFKAGAKVSGRYSTLAGEIERDSKGKSNSGNAKTNNKTDRP</sequence>
<dbReference type="AlphaFoldDB" id="A0A0A9XM45"/>
<protein>
    <submittedName>
        <fullName evidence="2">Uncharacterized protein</fullName>
    </submittedName>
</protein>
<feature type="compositionally biased region" description="Basic and acidic residues" evidence="1">
    <location>
        <begin position="254"/>
        <end position="321"/>
    </location>
</feature>
<name>A0A0A9XM45_LYGHE</name>
<feature type="region of interest" description="Disordered" evidence="1">
    <location>
        <begin position="1"/>
        <end position="135"/>
    </location>
</feature>
<proteinExistence type="predicted"/>
<feature type="compositionally biased region" description="Basic and acidic residues" evidence="1">
    <location>
        <begin position="116"/>
        <end position="125"/>
    </location>
</feature>
<feature type="compositionally biased region" description="Low complexity" evidence="1">
    <location>
        <begin position="16"/>
        <end position="27"/>
    </location>
</feature>
<reference evidence="2" key="2">
    <citation type="submission" date="2014-07" db="EMBL/GenBank/DDBJ databases">
        <authorList>
            <person name="Hull J."/>
        </authorList>
    </citation>
    <scope>NUCLEOTIDE SEQUENCE</scope>
</reference>
<feature type="region of interest" description="Disordered" evidence="1">
    <location>
        <begin position="377"/>
        <end position="401"/>
    </location>
</feature>
<dbReference type="EMBL" id="GBRD01009950">
    <property type="protein sequence ID" value="JAG55874.1"/>
    <property type="molecule type" value="Transcribed_RNA"/>
</dbReference>
<feature type="compositionally biased region" description="Polar residues" evidence="1">
    <location>
        <begin position="386"/>
        <end position="395"/>
    </location>
</feature>
<evidence type="ECO:0000313" key="3">
    <source>
        <dbReference type="EMBL" id="JAG55874.1"/>
    </source>
</evidence>
<feature type="compositionally biased region" description="Basic and acidic residues" evidence="1">
    <location>
        <begin position="1"/>
        <end position="14"/>
    </location>
</feature>
<feature type="compositionally biased region" description="Acidic residues" evidence="1">
    <location>
        <begin position="86"/>
        <end position="98"/>
    </location>
</feature>
<reference evidence="2" key="1">
    <citation type="journal article" date="2014" name="PLoS ONE">
        <title>Transcriptome-Based Identification of ABC Transporters in the Western Tarnished Plant Bug Lygus hesperus.</title>
        <authorList>
            <person name="Hull J.J."/>
            <person name="Chaney K."/>
            <person name="Geib S.M."/>
            <person name="Fabrick J.A."/>
            <person name="Brent C.S."/>
            <person name="Walsh D."/>
            <person name="Lavine L.C."/>
        </authorList>
    </citation>
    <scope>NUCLEOTIDE SEQUENCE</scope>
</reference>
<gene>
    <name evidence="2" type="ORF">CM83_42743</name>
</gene>
<evidence type="ECO:0000313" key="2">
    <source>
        <dbReference type="EMBL" id="JAG18160.1"/>
    </source>
</evidence>
<accession>A0A0A9XM45</accession>
<feature type="region of interest" description="Disordered" evidence="1">
    <location>
        <begin position="220"/>
        <end position="321"/>
    </location>
</feature>
<evidence type="ECO:0000256" key="1">
    <source>
        <dbReference type="SAM" id="MobiDB-lite"/>
    </source>
</evidence>
<feature type="compositionally biased region" description="Polar residues" evidence="1">
    <location>
        <begin position="42"/>
        <end position="60"/>
    </location>
</feature>
<dbReference type="EMBL" id="GBHO01025444">
    <property type="protein sequence ID" value="JAG18160.1"/>
    <property type="molecule type" value="Transcribed_RNA"/>
</dbReference>
<reference evidence="3" key="3">
    <citation type="submission" date="2014-09" db="EMBL/GenBank/DDBJ databases">
        <authorList>
            <person name="Magalhaes I.L.F."/>
            <person name="Oliveira U."/>
            <person name="Santos F.R."/>
            <person name="Vidigal T.H.D.A."/>
            <person name="Brescovit A.D."/>
            <person name="Santos A.J."/>
        </authorList>
    </citation>
    <scope>NUCLEOTIDE SEQUENCE</scope>
</reference>
<feature type="compositionally biased region" description="Basic and acidic residues" evidence="1">
    <location>
        <begin position="30"/>
        <end position="41"/>
    </location>
</feature>